<evidence type="ECO:0000256" key="1">
    <source>
        <dbReference type="ARBA" id="ARBA00022737"/>
    </source>
</evidence>
<dbReference type="OrthoDB" id="194358at2759"/>
<dbReference type="InterPro" id="IPR036770">
    <property type="entry name" value="Ankyrin_rpt-contain_sf"/>
</dbReference>
<accession>A0A317SF83</accession>
<gene>
    <name evidence="4" type="ORF">C7212DRAFT_285125</name>
</gene>
<keyword evidence="5" id="KW-1185">Reference proteome</keyword>
<evidence type="ECO:0000259" key="2">
    <source>
        <dbReference type="Pfam" id="PF22939"/>
    </source>
</evidence>
<dbReference type="Gene3D" id="3.40.50.300">
    <property type="entry name" value="P-loop containing nucleotide triphosphate hydrolases"/>
    <property type="match status" value="1"/>
</dbReference>
<dbReference type="Pfam" id="PF24883">
    <property type="entry name" value="NPHP3_N"/>
    <property type="match status" value="1"/>
</dbReference>
<dbReference type="Gene3D" id="1.25.40.20">
    <property type="entry name" value="Ankyrin repeat-containing domain"/>
    <property type="match status" value="1"/>
</dbReference>
<dbReference type="InterPro" id="IPR054471">
    <property type="entry name" value="GPIID_WHD"/>
</dbReference>
<evidence type="ECO:0000313" key="5">
    <source>
        <dbReference type="Proteomes" id="UP000246991"/>
    </source>
</evidence>
<feature type="domain" description="GPI inositol-deacylase winged helix" evidence="2">
    <location>
        <begin position="389"/>
        <end position="471"/>
    </location>
</feature>
<protein>
    <submittedName>
        <fullName evidence="4">NACHT-ANK domain protein transcript variant 3</fullName>
    </submittedName>
</protein>
<reference evidence="4 5" key="1">
    <citation type="submission" date="2018-03" db="EMBL/GenBank/DDBJ databases">
        <title>Genomes of Pezizomycetes fungi and the evolution of truffles.</title>
        <authorList>
            <person name="Murat C."/>
            <person name="Payen T."/>
            <person name="Noel B."/>
            <person name="Kuo A."/>
            <person name="Martin F.M."/>
        </authorList>
    </citation>
    <scope>NUCLEOTIDE SEQUENCE [LARGE SCALE GENOMIC DNA]</scope>
    <source>
        <strain evidence="4">091103-1</strain>
    </source>
</reference>
<dbReference type="SUPFAM" id="SSF48403">
    <property type="entry name" value="Ankyrin repeat"/>
    <property type="match status" value="1"/>
</dbReference>
<feature type="domain" description="Nephrocystin 3-like N-terminal" evidence="3">
    <location>
        <begin position="114"/>
        <end position="280"/>
    </location>
</feature>
<dbReference type="InterPro" id="IPR027417">
    <property type="entry name" value="P-loop_NTPase"/>
</dbReference>
<dbReference type="SUPFAM" id="SSF52540">
    <property type="entry name" value="P-loop containing nucleoside triphosphate hydrolases"/>
    <property type="match status" value="1"/>
</dbReference>
<keyword evidence="1" id="KW-0677">Repeat</keyword>
<organism evidence="4 5">
    <name type="scientific">Tuber magnatum</name>
    <name type="common">white Piedmont truffle</name>
    <dbReference type="NCBI Taxonomy" id="42249"/>
    <lineage>
        <taxon>Eukaryota</taxon>
        <taxon>Fungi</taxon>
        <taxon>Dikarya</taxon>
        <taxon>Ascomycota</taxon>
        <taxon>Pezizomycotina</taxon>
        <taxon>Pezizomycetes</taxon>
        <taxon>Pezizales</taxon>
        <taxon>Tuberaceae</taxon>
        <taxon>Tuber</taxon>
    </lineage>
</organism>
<dbReference type="AlphaFoldDB" id="A0A317SF83"/>
<comment type="caution">
    <text evidence="4">The sequence shown here is derived from an EMBL/GenBank/DDBJ whole genome shotgun (WGS) entry which is preliminary data.</text>
</comment>
<dbReference type="EMBL" id="PYWC01000087">
    <property type="protein sequence ID" value="PWW73083.1"/>
    <property type="molecule type" value="Genomic_DNA"/>
</dbReference>
<evidence type="ECO:0000259" key="3">
    <source>
        <dbReference type="Pfam" id="PF24883"/>
    </source>
</evidence>
<evidence type="ECO:0000313" key="4">
    <source>
        <dbReference type="EMBL" id="PWW73083.1"/>
    </source>
</evidence>
<dbReference type="PANTHER" id="PTHR10039">
    <property type="entry name" value="AMELOGENIN"/>
    <property type="match status" value="1"/>
</dbReference>
<dbReference type="Proteomes" id="UP000246991">
    <property type="component" value="Unassembled WGS sequence"/>
</dbReference>
<dbReference type="Pfam" id="PF22939">
    <property type="entry name" value="WHD_GPIID"/>
    <property type="match status" value="1"/>
</dbReference>
<dbReference type="PANTHER" id="PTHR10039:SF14">
    <property type="entry name" value="NACHT DOMAIN-CONTAINING PROTEIN"/>
    <property type="match status" value="1"/>
</dbReference>
<sequence>MSEPGLSAVAGDITSPPGYAPPFLLFQKSRSNNWPSESTTGPAFYPNIRSEYSGSIGSHNTNSGNVINSGNVTTNNYYNRGGRDSSDSYVQVLRCLYKSAYESHRNRIREPVKGTCNWVTEHPKYRDWLEKRVSSVLWLSADPGCGKSVTASFLVGQLKILKDTMVCYFFFKDDSEEQKSAIFALCAILHQLFVQRKSLDMNIDEEFKVKGKRFTQELDTLWDILVKAGTQGGCGGVICVLDGLDECEDVTLTPLIHHIARLAGSQQTTDSPLKFLVTARPYHKIERQLGSPATTIWLRGEDEINAVTDDVNRVIDEGIKSLELYWGQPGGLGFLRSLLESSADGTFLWVSLVLEVLNDSEDCSEEEFTSVVTTVPRDIVELYTKILDKSRYPDKARRILNIVVAAARPLTLREMSAAFRITREHRSIKDLGDLPAGFDRSMKNWCGLFVRVIDSKVYFIHQTAREFLIKGSSPGRGNWQYTICSKDSNFMLAGICMSYLSLEEFKTDPLLITDSYLGGNSKYDGYLRKYSLLDYAASHWAEHFRDSQTRQIELFQLTQQICEGGSKKFLTWLKVYWKNNVSRYPFPDDFTHLMIATWLGQATVVQQLLREGGHIHARSARYGTALNIAALRKHGDITRMLLRSDVKAYIYGKGYNILQSVSQ</sequence>
<dbReference type="InterPro" id="IPR056884">
    <property type="entry name" value="NPHP3-like_N"/>
</dbReference>
<name>A0A317SF83_9PEZI</name>
<proteinExistence type="predicted"/>